<dbReference type="InterPro" id="IPR036907">
    <property type="entry name" value="5'-Nucleotdase_C_sf"/>
</dbReference>
<keyword evidence="1 3" id="KW-0378">Hydrolase</keyword>
<accession>I2F472</accession>
<dbReference type="GO" id="GO:0000166">
    <property type="term" value="F:nucleotide binding"/>
    <property type="evidence" value="ECO:0007669"/>
    <property type="project" value="UniProtKB-KW"/>
</dbReference>
<dbReference type="Gene3D" id="3.60.21.10">
    <property type="match status" value="1"/>
</dbReference>
<keyword evidence="1" id="KW-0547">Nucleotide-binding</keyword>
<dbReference type="Pfam" id="PF02872">
    <property type="entry name" value="5_nucleotid_C"/>
    <property type="match status" value="1"/>
</dbReference>
<feature type="domain" description="LysM" evidence="2">
    <location>
        <begin position="523"/>
        <end position="568"/>
    </location>
</feature>
<sequence length="576" mass="64392" precursor="true">MRKLLALILTVSVLTMAMASYFHLTILHTSFVPANTAPFDYSSGKSEDVFPARLAVFVNQMRLFNPNTLFIDTGNLIRGTPLSYYSAKIDYCNLNPFVEAMNAIGLNASLIGSEEFIYGPGFLEEAISASEFPLLSANIVFKSSGEPVFSPFEVVEIEDDGEKLRVGIVGLVTEVIPPWQEAEFFAGLSFVDPVDAAGDYLGKLREEVDVLVLAYRGSNEEAHEIMKALREIDVFLKGPQLTTKSAIVDGVVISGPGYIDESVSKIDIYLEKTGEDWKIYDRSVDEISMSGFLPDESVVEIFRGYNDQIQKLLDTRVGFAVGDFYVEDALEARLRDNPLAEFINRVQMEVTGAKISCTSIFDHATTGWKTGPITIGEIYEVYPVPSTLKVLELTGEDIKEALEFNAERFVTDDGLLTLDHWSVDDYSNYDMWEGIEYIIAIDRPVGERVLSVWHNGKPLDMAETYEVSMSSFRAGGGGYSMFENKPVVRDVKLQIFEIITDFVQERFAISPQVDNNWSVGTGFIHTVGWNETLRSISEMYDIEDSEIMKYNPDLVGVKSIPAGSELIVYRPFFQDK</sequence>
<dbReference type="GO" id="GO:0009166">
    <property type="term" value="P:nucleotide catabolic process"/>
    <property type="evidence" value="ECO:0007669"/>
    <property type="project" value="InterPro"/>
</dbReference>
<dbReference type="GeneID" id="87106851"/>
<dbReference type="GO" id="GO:0030288">
    <property type="term" value="C:outer membrane-bounded periplasmic space"/>
    <property type="evidence" value="ECO:0007669"/>
    <property type="project" value="TreeGrafter"/>
</dbReference>
<dbReference type="InterPro" id="IPR006179">
    <property type="entry name" value="5_nucleotidase/apyrase"/>
</dbReference>
<dbReference type="CDD" id="cd00118">
    <property type="entry name" value="LysM"/>
    <property type="match status" value="1"/>
</dbReference>
<dbReference type="RefSeq" id="WP_014730735.1">
    <property type="nucleotide sequence ID" value="NC_017934.1"/>
</dbReference>
<gene>
    <name evidence="3" type="ORF">Theba_1020</name>
</gene>
<dbReference type="eggNOG" id="COG0737">
    <property type="taxonomic scope" value="Bacteria"/>
</dbReference>
<evidence type="ECO:0000313" key="3">
    <source>
        <dbReference type="EMBL" id="AFK06725.1"/>
    </source>
</evidence>
<dbReference type="InterPro" id="IPR029052">
    <property type="entry name" value="Metallo-depent_PP-like"/>
</dbReference>
<proteinExistence type="inferred from homology"/>
<protein>
    <submittedName>
        <fullName evidence="3">5'-nucleotidase/2',3'-cyclic phosphodiesterase-like hydrolase</fullName>
    </submittedName>
</protein>
<evidence type="ECO:0000256" key="1">
    <source>
        <dbReference type="RuleBase" id="RU362119"/>
    </source>
</evidence>
<keyword evidence="4" id="KW-1185">Reference proteome</keyword>
<dbReference type="GO" id="GO:0016787">
    <property type="term" value="F:hydrolase activity"/>
    <property type="evidence" value="ECO:0007669"/>
    <property type="project" value="UniProtKB-KW"/>
</dbReference>
<dbReference type="Gene3D" id="3.90.780.10">
    <property type="entry name" value="5'-Nucleotidase, C-terminal domain"/>
    <property type="match status" value="1"/>
</dbReference>
<evidence type="ECO:0000259" key="2">
    <source>
        <dbReference type="PROSITE" id="PS51782"/>
    </source>
</evidence>
<dbReference type="InterPro" id="IPR008334">
    <property type="entry name" value="5'-Nucleotdase_C"/>
</dbReference>
<organism evidence="3 4">
    <name type="scientific">Mesotoga prima MesG1.Ag.4.2</name>
    <dbReference type="NCBI Taxonomy" id="660470"/>
    <lineage>
        <taxon>Bacteria</taxon>
        <taxon>Thermotogati</taxon>
        <taxon>Thermotogota</taxon>
        <taxon>Thermotogae</taxon>
        <taxon>Kosmotogales</taxon>
        <taxon>Kosmotogaceae</taxon>
        <taxon>Mesotoga</taxon>
    </lineage>
</organism>
<dbReference type="SUPFAM" id="SSF56300">
    <property type="entry name" value="Metallo-dependent phosphatases"/>
    <property type="match status" value="1"/>
</dbReference>
<dbReference type="PANTHER" id="PTHR11575">
    <property type="entry name" value="5'-NUCLEOTIDASE-RELATED"/>
    <property type="match status" value="1"/>
</dbReference>
<comment type="similarity">
    <text evidence="1">Belongs to the 5'-nucleotidase family.</text>
</comment>
<name>I2F472_9BACT</name>
<dbReference type="AlphaFoldDB" id="I2F472"/>
<dbReference type="HOGENOM" id="CLU_005854_4_4_0"/>
<dbReference type="SUPFAM" id="SSF55816">
    <property type="entry name" value="5'-nucleotidase (syn. UDP-sugar hydrolase), C-terminal domain"/>
    <property type="match status" value="1"/>
</dbReference>
<dbReference type="InterPro" id="IPR036779">
    <property type="entry name" value="LysM_dom_sf"/>
</dbReference>
<reference evidence="3 4" key="1">
    <citation type="journal article" date="2012" name="Genome Biol. Evol.">
        <title>Genome Sequence of the Mesophilic Thermotogales Bacterium Mesotoga prima MesG1.Ag.4.2 Reveals the Largest Thermotogales Genome To Date.</title>
        <authorList>
            <person name="Zhaxybayeva O."/>
            <person name="Swithers K.S."/>
            <person name="Foght J."/>
            <person name="Green A.G."/>
            <person name="Bruce D."/>
            <person name="Detter C."/>
            <person name="Han S."/>
            <person name="Teshima H."/>
            <person name="Han J."/>
            <person name="Woyke T."/>
            <person name="Pitluck S."/>
            <person name="Nolan M."/>
            <person name="Ivanova N."/>
            <person name="Pati A."/>
            <person name="Land M.L."/>
            <person name="Dlutek M."/>
            <person name="Doolittle W.F."/>
            <person name="Noll K.M."/>
            <person name="Nesbo C.L."/>
        </authorList>
    </citation>
    <scope>NUCLEOTIDE SEQUENCE [LARGE SCALE GENOMIC DNA]</scope>
    <source>
        <strain evidence="4">mesG1.Ag.4.2</strain>
    </source>
</reference>
<dbReference type="Gene3D" id="3.10.350.10">
    <property type="entry name" value="LysM domain"/>
    <property type="match status" value="1"/>
</dbReference>
<dbReference type="PRINTS" id="PR01607">
    <property type="entry name" value="APYRASEFAMLY"/>
</dbReference>
<dbReference type="EMBL" id="CP003532">
    <property type="protein sequence ID" value="AFK06725.1"/>
    <property type="molecule type" value="Genomic_DNA"/>
</dbReference>
<dbReference type="InterPro" id="IPR018392">
    <property type="entry name" value="LysM"/>
</dbReference>
<dbReference type="STRING" id="660470.Theba_1020"/>
<evidence type="ECO:0000313" key="4">
    <source>
        <dbReference type="Proteomes" id="UP000002881"/>
    </source>
</evidence>
<dbReference type="PROSITE" id="PS51782">
    <property type="entry name" value="LYSM"/>
    <property type="match status" value="1"/>
</dbReference>
<dbReference type="KEGG" id="mpg:Theba_1020"/>
<dbReference type="eggNOG" id="COG1388">
    <property type="taxonomic scope" value="Bacteria"/>
</dbReference>
<dbReference type="Proteomes" id="UP000002881">
    <property type="component" value="Chromosome"/>
</dbReference>
<dbReference type="PANTHER" id="PTHR11575:SF6">
    <property type="entry name" value="2',3'-CYCLIC-NUCLEOTIDE 2'-PHOSPHODIESTERASE_3'-NUCLEOTIDASE"/>
    <property type="match status" value="1"/>
</dbReference>